<evidence type="ECO:0000256" key="5">
    <source>
        <dbReference type="ARBA" id="ARBA00023014"/>
    </source>
</evidence>
<dbReference type="NCBIfam" id="TIGR04013">
    <property type="entry name" value="B12_SAM_MJ_1487"/>
    <property type="match status" value="1"/>
</dbReference>
<organism evidence="8">
    <name type="scientific">candidate division WOR-3 bacterium</name>
    <dbReference type="NCBI Taxonomy" id="2052148"/>
    <lineage>
        <taxon>Bacteria</taxon>
        <taxon>Bacteria division WOR-3</taxon>
    </lineage>
</organism>
<dbReference type="SFLD" id="SFLDS00029">
    <property type="entry name" value="Radical_SAM"/>
    <property type="match status" value="1"/>
</dbReference>
<evidence type="ECO:0000313" key="8">
    <source>
        <dbReference type="EMBL" id="HGL17701.1"/>
    </source>
</evidence>
<dbReference type="GO" id="GO:0031419">
    <property type="term" value="F:cobalamin binding"/>
    <property type="evidence" value="ECO:0007669"/>
    <property type="project" value="InterPro"/>
</dbReference>
<evidence type="ECO:0000256" key="3">
    <source>
        <dbReference type="ARBA" id="ARBA00022723"/>
    </source>
</evidence>
<feature type="domain" description="B12-binding" evidence="6">
    <location>
        <begin position="4"/>
        <end position="137"/>
    </location>
</feature>
<dbReference type="InterPro" id="IPR007197">
    <property type="entry name" value="rSAM"/>
</dbReference>
<dbReference type="Gene3D" id="3.80.30.20">
    <property type="entry name" value="tm_1862 like domain"/>
    <property type="match status" value="1"/>
</dbReference>
<gene>
    <name evidence="8" type="ORF">ENU66_05185</name>
</gene>
<dbReference type="InterPro" id="IPR006638">
    <property type="entry name" value="Elp3/MiaA/NifB-like_rSAM"/>
</dbReference>
<evidence type="ECO:0000259" key="6">
    <source>
        <dbReference type="PROSITE" id="PS51332"/>
    </source>
</evidence>
<comment type="caution">
    <text evidence="8">The sequence shown here is derived from an EMBL/GenBank/DDBJ whole genome shotgun (WGS) entry which is preliminary data.</text>
</comment>
<dbReference type="PROSITE" id="PS51332">
    <property type="entry name" value="B12_BINDING"/>
    <property type="match status" value="1"/>
</dbReference>
<dbReference type="InterPro" id="IPR006158">
    <property type="entry name" value="Cobalamin-bd"/>
</dbReference>
<feature type="domain" description="Radical SAM core" evidence="7">
    <location>
        <begin position="169"/>
        <end position="416"/>
    </location>
</feature>
<dbReference type="SUPFAM" id="SSF102114">
    <property type="entry name" value="Radical SAM enzymes"/>
    <property type="match status" value="1"/>
</dbReference>
<dbReference type="InterPro" id="IPR058240">
    <property type="entry name" value="rSAM_sf"/>
</dbReference>
<dbReference type="GO" id="GO:0003824">
    <property type="term" value="F:catalytic activity"/>
    <property type="evidence" value="ECO:0007669"/>
    <property type="project" value="InterPro"/>
</dbReference>
<dbReference type="Pfam" id="PF04055">
    <property type="entry name" value="Radical_SAM"/>
    <property type="match status" value="1"/>
</dbReference>
<dbReference type="GO" id="GO:0046872">
    <property type="term" value="F:metal ion binding"/>
    <property type="evidence" value="ECO:0007669"/>
    <property type="project" value="UniProtKB-KW"/>
</dbReference>
<dbReference type="CDD" id="cd01335">
    <property type="entry name" value="Radical_SAM"/>
    <property type="match status" value="1"/>
</dbReference>
<keyword evidence="2" id="KW-0949">S-adenosyl-L-methionine</keyword>
<dbReference type="PROSITE" id="PS51918">
    <property type="entry name" value="RADICAL_SAM"/>
    <property type="match status" value="1"/>
</dbReference>
<protein>
    <submittedName>
        <fullName evidence="8">TIGR04013 family B12-binding domain/radical SAM domain-containing protein</fullName>
    </submittedName>
</protein>
<dbReference type="PANTHER" id="PTHR43409">
    <property type="entry name" value="ANAEROBIC MAGNESIUM-PROTOPORPHYRIN IX MONOMETHYL ESTER CYCLASE-RELATED"/>
    <property type="match status" value="1"/>
</dbReference>
<dbReference type="Gene3D" id="3.40.50.280">
    <property type="entry name" value="Cobalamin-binding domain"/>
    <property type="match status" value="1"/>
</dbReference>
<keyword evidence="5" id="KW-0411">Iron-sulfur</keyword>
<evidence type="ECO:0000256" key="1">
    <source>
        <dbReference type="ARBA" id="ARBA00001966"/>
    </source>
</evidence>
<evidence type="ECO:0000256" key="4">
    <source>
        <dbReference type="ARBA" id="ARBA00023004"/>
    </source>
</evidence>
<evidence type="ECO:0000256" key="2">
    <source>
        <dbReference type="ARBA" id="ARBA00022691"/>
    </source>
</evidence>
<dbReference type="InterPro" id="IPR023404">
    <property type="entry name" value="rSAM_horseshoe"/>
</dbReference>
<keyword evidence="4" id="KW-0408">Iron</keyword>
<evidence type="ECO:0000259" key="7">
    <source>
        <dbReference type="PROSITE" id="PS51918"/>
    </source>
</evidence>
<dbReference type="SFLD" id="SFLDG01082">
    <property type="entry name" value="B12-binding_domain_containing"/>
    <property type="match status" value="1"/>
</dbReference>
<dbReference type="GO" id="GO:0051536">
    <property type="term" value="F:iron-sulfur cluster binding"/>
    <property type="evidence" value="ECO:0007669"/>
    <property type="project" value="UniProtKB-KW"/>
</dbReference>
<reference evidence="8" key="1">
    <citation type="journal article" date="2020" name="mSystems">
        <title>Genome- and Community-Level Interaction Insights into Carbon Utilization and Element Cycling Functions of Hydrothermarchaeota in Hydrothermal Sediment.</title>
        <authorList>
            <person name="Zhou Z."/>
            <person name="Liu Y."/>
            <person name="Xu W."/>
            <person name="Pan J."/>
            <person name="Luo Z.H."/>
            <person name="Li M."/>
        </authorList>
    </citation>
    <scope>NUCLEOTIDE SEQUENCE [LARGE SCALE GENOMIC DNA]</scope>
    <source>
        <strain evidence="8">SpSt-69</strain>
    </source>
</reference>
<dbReference type="Pfam" id="PF02310">
    <property type="entry name" value="B12-binding"/>
    <property type="match status" value="1"/>
</dbReference>
<keyword evidence="3" id="KW-0479">Metal-binding</keyword>
<dbReference type="SMART" id="SM00729">
    <property type="entry name" value="Elp3"/>
    <property type="match status" value="1"/>
</dbReference>
<dbReference type="InterPro" id="IPR051198">
    <property type="entry name" value="BchE-like"/>
</dbReference>
<accession>A0A7V3ZYF2</accession>
<dbReference type="AlphaFoldDB" id="A0A7V3ZYF2"/>
<proteinExistence type="predicted"/>
<dbReference type="PANTHER" id="PTHR43409:SF17">
    <property type="entry name" value="METHYLTHIOTRANSFERASE MJ0865-RELATED"/>
    <property type="match status" value="1"/>
</dbReference>
<dbReference type="CDD" id="cd02068">
    <property type="entry name" value="radical_SAM_B12_BD"/>
    <property type="match status" value="1"/>
</dbReference>
<sequence length="426" mass="48634">MQGNKNFALVFYYSKKHKYSINALLGSIEQDEELKTINTFLYENPQDLIKGLSELQDNYKKIIVGISFFTTELWDIFELVGSIKKIGKNHLLIAGGPHPSGDPEGALKMGFDLVVRGEGEETLKELLKKFLKEEEFKDTKGIYYVENGNIHFTGLRPPASLDSLFPFSLKHNKFGPIEITRGCAYGCYYCQTPRIFGAKPRHRSKEVVWEYVKILKNRGLGDIRFITPSFLSYGSEDGKTPNLEVIEEFLSGVRQIIKNEGRIFVGTFPSEVRPEHVTPESLKLIKKYANNNNIIIGMQSGSDRILNLIHRGHTVEDGIRAVRYTLESGLIPKVDFIFGLPFEEEEDQLKSMEVMKRLIEMGAIIHAHTFLPLPGTPFGKYKPSKLSPKLKDFLNRYSSKGRVFGDWREQEELGLKISEYIIRQNL</sequence>
<dbReference type="InterPro" id="IPR023980">
    <property type="entry name" value="CHP04013_B12-bd/rSAM"/>
</dbReference>
<comment type="cofactor">
    <cofactor evidence="1">
        <name>[4Fe-4S] cluster</name>
        <dbReference type="ChEBI" id="CHEBI:49883"/>
    </cofactor>
</comment>
<name>A0A7V3ZYF2_UNCW3</name>
<dbReference type="EMBL" id="DTDJ01000033">
    <property type="protein sequence ID" value="HGL17701.1"/>
    <property type="molecule type" value="Genomic_DNA"/>
</dbReference>